<dbReference type="Proteomes" id="UP000676336">
    <property type="component" value="Unassembled WGS sequence"/>
</dbReference>
<dbReference type="EMBL" id="CAJNRG010008666">
    <property type="protein sequence ID" value="CAF2106197.1"/>
    <property type="molecule type" value="Genomic_DNA"/>
</dbReference>
<evidence type="ECO:0008006" key="17">
    <source>
        <dbReference type="Google" id="ProtNLM"/>
    </source>
</evidence>
<evidence type="ECO:0000313" key="8">
    <source>
        <dbReference type="EMBL" id="CAF2075469.1"/>
    </source>
</evidence>
<evidence type="ECO:0000313" key="5">
    <source>
        <dbReference type="EMBL" id="CAF1182167.1"/>
    </source>
</evidence>
<evidence type="ECO:0000313" key="10">
    <source>
        <dbReference type="EMBL" id="CAF3827801.1"/>
    </source>
</evidence>
<feature type="signal peptide" evidence="4">
    <location>
        <begin position="1"/>
        <end position="18"/>
    </location>
</feature>
<evidence type="ECO:0000313" key="9">
    <source>
        <dbReference type="EMBL" id="CAF2106197.1"/>
    </source>
</evidence>
<dbReference type="Proteomes" id="UP000663856">
    <property type="component" value="Unassembled WGS sequence"/>
</dbReference>
<keyword evidence="3" id="KW-0472">Membrane</keyword>
<feature type="chain" id="PRO_5036235041" description="Protein quiver" evidence="4">
    <location>
        <begin position="19"/>
        <end position="162"/>
    </location>
</feature>
<dbReference type="GO" id="GO:0030431">
    <property type="term" value="P:sleep"/>
    <property type="evidence" value="ECO:0007669"/>
    <property type="project" value="InterPro"/>
</dbReference>
<dbReference type="EMBL" id="CAJNOV010004628">
    <property type="protein sequence ID" value="CAF1182167.1"/>
    <property type="molecule type" value="Genomic_DNA"/>
</dbReference>
<comment type="caution">
    <text evidence="12">The sequence shown here is derived from an EMBL/GenBank/DDBJ whole genome shotgun (WGS) entry which is preliminary data.</text>
</comment>
<dbReference type="EMBL" id="CAJNOW010011740">
    <property type="protein sequence ID" value="CAF1602449.1"/>
    <property type="molecule type" value="Genomic_DNA"/>
</dbReference>
<evidence type="ECO:0000313" key="16">
    <source>
        <dbReference type="Proteomes" id="UP000663866"/>
    </source>
</evidence>
<evidence type="ECO:0000256" key="1">
    <source>
        <dbReference type="ARBA" id="ARBA00022729"/>
    </source>
</evidence>
<dbReference type="EMBL" id="CAJNRF010005877">
    <property type="protein sequence ID" value="CAF2075469.1"/>
    <property type="molecule type" value="Genomic_DNA"/>
</dbReference>
<evidence type="ECO:0000313" key="11">
    <source>
        <dbReference type="EMBL" id="CAF3849810.1"/>
    </source>
</evidence>
<dbReference type="OrthoDB" id="6420171at2759"/>
<evidence type="ECO:0000313" key="7">
    <source>
        <dbReference type="EMBL" id="CAF2075069.1"/>
    </source>
</evidence>
<reference evidence="12" key="1">
    <citation type="submission" date="2021-02" db="EMBL/GenBank/DDBJ databases">
        <authorList>
            <person name="Nowell W R."/>
        </authorList>
    </citation>
    <scope>NUCLEOTIDE SEQUENCE</scope>
</reference>
<protein>
    <recommendedName>
        <fullName evidence="17">Protein quiver</fullName>
    </recommendedName>
</protein>
<dbReference type="Proteomes" id="UP000663855">
    <property type="component" value="Unassembled WGS sequence"/>
</dbReference>
<evidence type="ECO:0000313" key="6">
    <source>
        <dbReference type="EMBL" id="CAF1602449.1"/>
    </source>
</evidence>
<dbReference type="Proteomes" id="UP000663834">
    <property type="component" value="Unassembled WGS sequence"/>
</dbReference>
<keyword evidence="3" id="KW-1133">Transmembrane helix</keyword>
<gene>
    <name evidence="10" type="ORF">BYL167_LOCUS4516</name>
    <name evidence="5" type="ORF">CJN711_LOCUS11074</name>
    <name evidence="11" type="ORF">GIL414_LOCUS3899</name>
    <name evidence="6" type="ORF">KQP761_LOCUS22453</name>
    <name evidence="7" type="ORF">MBJ925_LOCUS17417</name>
    <name evidence="13" type="ORF">OVN521_LOCUS9266</name>
    <name evidence="14" type="ORF">SMN809_LOCUS18997</name>
    <name evidence="12" type="ORF">UXM345_LOCUS7900</name>
    <name evidence="8" type="ORF">WKI299_LOCUS15026</name>
    <name evidence="9" type="ORF">XDN619_LOCUS19811</name>
</gene>
<name>A0A819EHU2_9BILA</name>
<evidence type="ECO:0000313" key="15">
    <source>
        <dbReference type="Proteomes" id="UP000663842"/>
    </source>
</evidence>
<dbReference type="EMBL" id="CAJOBJ010000894">
    <property type="protein sequence ID" value="CAF3849810.1"/>
    <property type="molecule type" value="Genomic_DNA"/>
</dbReference>
<dbReference type="AlphaFoldDB" id="A0A819EHU2"/>
<dbReference type="EMBL" id="CAJOBI010009343">
    <property type="protein sequence ID" value="CAF4135843.1"/>
    <property type="molecule type" value="Genomic_DNA"/>
</dbReference>
<dbReference type="EMBL" id="CAJOBH010000963">
    <property type="protein sequence ID" value="CAF3827801.1"/>
    <property type="molecule type" value="Genomic_DNA"/>
</dbReference>
<feature type="transmembrane region" description="Helical" evidence="3">
    <location>
        <begin position="140"/>
        <end position="160"/>
    </location>
</feature>
<dbReference type="Proteomes" id="UP000663887">
    <property type="component" value="Unassembled WGS sequence"/>
</dbReference>
<dbReference type="Proteomes" id="UP000681720">
    <property type="component" value="Unassembled WGS sequence"/>
</dbReference>
<accession>A0A819EHU2</accession>
<dbReference type="InterPro" id="IPR031424">
    <property type="entry name" value="QVR-like"/>
</dbReference>
<dbReference type="Proteomes" id="UP000663842">
    <property type="component" value="Unassembled WGS sequence"/>
</dbReference>
<keyword evidence="2" id="KW-0325">Glycoprotein</keyword>
<evidence type="ECO:0000256" key="4">
    <source>
        <dbReference type="SAM" id="SignalP"/>
    </source>
</evidence>
<keyword evidence="1 4" id="KW-0732">Signal</keyword>
<dbReference type="EMBL" id="CAJOBF010000671">
    <property type="protein sequence ID" value="CAF3852344.1"/>
    <property type="molecule type" value="Genomic_DNA"/>
</dbReference>
<dbReference type="Proteomes" id="UP000663866">
    <property type="component" value="Unassembled WGS sequence"/>
</dbReference>
<dbReference type="Proteomes" id="UP000681967">
    <property type="component" value="Unassembled WGS sequence"/>
</dbReference>
<evidence type="ECO:0000256" key="2">
    <source>
        <dbReference type="ARBA" id="ARBA00023180"/>
    </source>
</evidence>
<keyword evidence="16" id="KW-1185">Reference proteome</keyword>
<dbReference type="Pfam" id="PF17064">
    <property type="entry name" value="QVR"/>
    <property type="match status" value="1"/>
</dbReference>
<dbReference type="EMBL" id="CAJOBG010001119">
    <property type="protein sequence ID" value="CAF3896386.1"/>
    <property type="molecule type" value="Genomic_DNA"/>
</dbReference>
<dbReference type="Proteomes" id="UP000663824">
    <property type="component" value="Unassembled WGS sequence"/>
</dbReference>
<proteinExistence type="predicted"/>
<evidence type="ECO:0000313" key="13">
    <source>
        <dbReference type="EMBL" id="CAF3896386.1"/>
    </source>
</evidence>
<dbReference type="GO" id="GO:0032222">
    <property type="term" value="P:regulation of synaptic transmission, cholinergic"/>
    <property type="evidence" value="ECO:0007669"/>
    <property type="project" value="InterPro"/>
</dbReference>
<sequence>MAIVVELLFLFIFSTNHPHSSYFIHADSASCRRQVECFICDSREIEACEDVRNFSQAQIPTRLCDDYCLKVWTRENDSVTGDDKTSALRYVRRDCHKIFRFHIKKAETCYQHKKHHTDSLCLCSSDRCNSSMNVRLKRTYYWIFFMFFNFYCIDVFSLVINY</sequence>
<evidence type="ECO:0000256" key="3">
    <source>
        <dbReference type="SAM" id="Phobius"/>
    </source>
</evidence>
<keyword evidence="3" id="KW-0812">Transmembrane</keyword>
<evidence type="ECO:0000313" key="14">
    <source>
        <dbReference type="EMBL" id="CAF4135843.1"/>
    </source>
</evidence>
<organism evidence="12 15">
    <name type="scientific">Rotaria magnacalcarata</name>
    <dbReference type="NCBI Taxonomy" id="392030"/>
    <lineage>
        <taxon>Eukaryota</taxon>
        <taxon>Metazoa</taxon>
        <taxon>Spiralia</taxon>
        <taxon>Gnathifera</taxon>
        <taxon>Rotifera</taxon>
        <taxon>Eurotatoria</taxon>
        <taxon>Bdelloidea</taxon>
        <taxon>Philodinida</taxon>
        <taxon>Philodinidae</taxon>
        <taxon>Rotaria</taxon>
    </lineage>
</organism>
<dbReference type="EMBL" id="CAJNRE010008701">
    <property type="protein sequence ID" value="CAF2075069.1"/>
    <property type="molecule type" value="Genomic_DNA"/>
</dbReference>
<evidence type="ECO:0000313" key="12">
    <source>
        <dbReference type="EMBL" id="CAF3852344.1"/>
    </source>
</evidence>